<feature type="compositionally biased region" description="Polar residues" evidence="1">
    <location>
        <begin position="356"/>
        <end position="372"/>
    </location>
</feature>
<evidence type="ECO:0000313" key="3">
    <source>
        <dbReference type="EMBL" id="ORY34098.1"/>
    </source>
</evidence>
<dbReference type="PROSITE" id="PS51011">
    <property type="entry name" value="ARID"/>
    <property type="match status" value="1"/>
</dbReference>
<dbReference type="STRING" id="71784.A0A1Y2BH19"/>
<feature type="region of interest" description="Disordered" evidence="1">
    <location>
        <begin position="251"/>
        <end position="404"/>
    </location>
</feature>
<sequence length="877" mass="94121">MAGSQGTPPQHGAGPGSPPAGTSPTNPTSASPITVVPGGSPVASTTPDNPSNTAALTQQQRDFLLAQQERMRVAQQAQMSARPPVSATPGSSATSPFTPTTATPGVRPARPPPVDQRKQFLISLSNYHRISNSAPPPQVFNGERDGSVKVAGVWVDLVDLFMAVMRTGGSALLLKQPESDVWKNFLASKKIPDPLPEPTALPRPPNSDPAIVTGTITSAVEWLMAVYSAYLQGFEIHMAAHRQAVLKKQHAAQAGQMQARPPPPIVTNGQSLQAPSPASVPPPTPSIPSTPTSAPTAVPPSSSATSTPGPISNAQTTGIQSQMVSSSQQPYNTSGIKVEPTNVSQQSLGPTHKPSPIQTNGSFNSARSTPDTPSSGKKRKRDKKPDIIGSSASTPGSDAVTTPKRQRYKVEYQPLHLPMHPLGGWDERMIASTFPKNNIGHPSRPVHELGIVDMEAVLMSLRSRMPKELGYAITTLLMLSMPHPEEKVGGLPIMHIVEVYEEVLDLILEKTFGEIGWAEWNVTTAHNSLDKMSYFELERLGRNPDFADPRDITGGDTDVILSSLNLLRNFSMLLDNQAIMASHPMLFVVLARISDSRLCRIAGSEGPFSLLEFGRVRRDVVTILANLGAHVRLPSMPFDATLAIFRLLASFLSCGFETLLSLESPYGPHLSSRESPPPVLHSTYRALEAFSKLAGPDGNREVLGRVPSSELLSLFQSLMRLYPVTIRSREAMVTIEEFLGYTECLALSTYSLAFLAPLSVRTAMRSSPGASAVLTRIVFDTATRGPDFKANPFAVLCRRLCETLGVLNGTVAASGDAVRGMSFGSGAADGKGWKFASEIVQPGWLAAQEERLVEVAMGKGVDWVLLKELEGVWWGIN</sequence>
<accession>A0A1Y2BH19</accession>
<keyword evidence="4" id="KW-1185">Reference proteome</keyword>
<comment type="caution">
    <text evidence="3">The sequence shown here is derived from an EMBL/GenBank/DDBJ whole genome shotgun (WGS) entry which is preliminary data.</text>
</comment>
<feature type="compositionally biased region" description="Low complexity" evidence="1">
    <location>
        <begin position="83"/>
        <end position="104"/>
    </location>
</feature>
<evidence type="ECO:0000313" key="4">
    <source>
        <dbReference type="Proteomes" id="UP000193986"/>
    </source>
</evidence>
<evidence type="ECO:0000259" key="2">
    <source>
        <dbReference type="PROSITE" id="PS51011"/>
    </source>
</evidence>
<feature type="compositionally biased region" description="Low complexity" evidence="1">
    <location>
        <begin position="19"/>
        <end position="34"/>
    </location>
</feature>
<feature type="compositionally biased region" description="Pro residues" evidence="1">
    <location>
        <begin position="278"/>
        <end position="288"/>
    </location>
</feature>
<dbReference type="InParanoid" id="A0A1Y2BH19"/>
<dbReference type="OrthoDB" id="1938591at2759"/>
<proteinExistence type="predicted"/>
<dbReference type="InterPro" id="IPR001606">
    <property type="entry name" value="ARID_dom"/>
</dbReference>
<protein>
    <recommendedName>
        <fullName evidence="2">ARID domain-containing protein</fullName>
    </recommendedName>
</protein>
<evidence type="ECO:0000256" key="1">
    <source>
        <dbReference type="SAM" id="MobiDB-lite"/>
    </source>
</evidence>
<name>A0A1Y2BH19_9TREE</name>
<dbReference type="GO" id="GO:0003677">
    <property type="term" value="F:DNA binding"/>
    <property type="evidence" value="ECO:0007669"/>
    <property type="project" value="InterPro"/>
</dbReference>
<dbReference type="EMBL" id="MCFC01000004">
    <property type="protein sequence ID" value="ORY34098.1"/>
    <property type="molecule type" value="Genomic_DNA"/>
</dbReference>
<dbReference type="FunCoup" id="A0A1Y2BH19">
    <property type="interactions" value="139"/>
</dbReference>
<gene>
    <name evidence="3" type="ORF">BCR39DRAFT_463099</name>
</gene>
<reference evidence="3 4" key="1">
    <citation type="submission" date="2016-07" db="EMBL/GenBank/DDBJ databases">
        <title>Pervasive Adenine N6-methylation of Active Genes in Fungi.</title>
        <authorList>
            <consortium name="DOE Joint Genome Institute"/>
            <person name="Mondo S.J."/>
            <person name="Dannebaum R.O."/>
            <person name="Kuo R.C."/>
            <person name="Labutti K."/>
            <person name="Haridas S."/>
            <person name="Kuo A."/>
            <person name="Salamov A."/>
            <person name="Ahrendt S.R."/>
            <person name="Lipzen A."/>
            <person name="Sullivan W."/>
            <person name="Andreopoulos W.B."/>
            <person name="Clum A."/>
            <person name="Lindquist E."/>
            <person name="Daum C."/>
            <person name="Ramamoorthy G.K."/>
            <person name="Gryganskyi A."/>
            <person name="Culley D."/>
            <person name="Magnuson J.K."/>
            <person name="James T.Y."/>
            <person name="O'Malley M.A."/>
            <person name="Stajich J.E."/>
            <person name="Spatafora J.W."/>
            <person name="Visel A."/>
            <person name="Grigoriev I.V."/>
        </authorList>
    </citation>
    <scope>NUCLEOTIDE SEQUENCE [LARGE SCALE GENOMIC DNA]</scope>
    <source>
        <strain evidence="3 4">68-887.2</strain>
    </source>
</reference>
<dbReference type="InterPro" id="IPR036431">
    <property type="entry name" value="ARID_dom_sf"/>
</dbReference>
<dbReference type="SUPFAM" id="SSF46774">
    <property type="entry name" value="ARID-like"/>
    <property type="match status" value="1"/>
</dbReference>
<dbReference type="CDD" id="cd16100">
    <property type="entry name" value="ARID"/>
    <property type="match status" value="1"/>
</dbReference>
<feature type="compositionally biased region" description="Polar residues" evidence="1">
    <location>
        <begin position="390"/>
        <end position="400"/>
    </location>
</feature>
<feature type="compositionally biased region" description="Low complexity" evidence="1">
    <location>
        <begin position="289"/>
        <end position="312"/>
    </location>
</feature>
<feature type="compositionally biased region" description="Polar residues" evidence="1">
    <location>
        <begin position="42"/>
        <end position="61"/>
    </location>
</feature>
<organism evidence="3 4">
    <name type="scientific">Naematelia encephala</name>
    <dbReference type="NCBI Taxonomy" id="71784"/>
    <lineage>
        <taxon>Eukaryota</taxon>
        <taxon>Fungi</taxon>
        <taxon>Dikarya</taxon>
        <taxon>Basidiomycota</taxon>
        <taxon>Agaricomycotina</taxon>
        <taxon>Tremellomycetes</taxon>
        <taxon>Tremellales</taxon>
        <taxon>Naemateliaceae</taxon>
        <taxon>Naematelia</taxon>
    </lineage>
</organism>
<dbReference type="AlphaFoldDB" id="A0A1Y2BH19"/>
<feature type="region of interest" description="Disordered" evidence="1">
    <location>
        <begin position="1"/>
        <end position="114"/>
    </location>
</feature>
<dbReference type="Gene3D" id="1.10.150.60">
    <property type="entry name" value="ARID DNA-binding domain"/>
    <property type="match status" value="1"/>
</dbReference>
<feature type="compositionally biased region" description="Polar residues" evidence="1">
    <location>
        <begin position="313"/>
        <end position="349"/>
    </location>
</feature>
<feature type="domain" description="ARID" evidence="2">
    <location>
        <begin position="114"/>
        <end position="239"/>
    </location>
</feature>
<dbReference type="Proteomes" id="UP000193986">
    <property type="component" value="Unassembled WGS sequence"/>
</dbReference>